<reference evidence="4 7" key="1">
    <citation type="journal article" date="2015" name="MBio">
        <title>Enzymatic Degradation of Phenazines Can Generate Energy and Protect Sensitive Organisms from Toxicity.</title>
        <authorList>
            <person name="Costa K.C."/>
            <person name="Bergkessel M."/>
            <person name="Saunders S."/>
            <person name="Korlach J."/>
            <person name="Newman D.K."/>
        </authorList>
    </citation>
    <scope>NUCLEOTIDE SEQUENCE [LARGE SCALE GENOMIC DNA]</scope>
    <source>
        <strain evidence="4 7">CT6</strain>
    </source>
</reference>
<dbReference type="InterPro" id="IPR029058">
    <property type="entry name" value="AB_hydrolase_fold"/>
</dbReference>
<dbReference type="GO" id="GO:0016691">
    <property type="term" value="F:chloride peroxidase activity"/>
    <property type="evidence" value="ECO:0007669"/>
    <property type="project" value="UniProtKB-EC"/>
</dbReference>
<dbReference type="AlphaFoldDB" id="A0A0N7H7S9"/>
<dbReference type="GO" id="GO:0016787">
    <property type="term" value="F:hydrolase activity"/>
    <property type="evidence" value="ECO:0007669"/>
    <property type="project" value="UniProtKB-KW"/>
</dbReference>
<evidence type="ECO:0000313" key="4">
    <source>
        <dbReference type="EMBL" id="ALI24271.1"/>
    </source>
</evidence>
<dbReference type="PATRIC" id="fig|1766.6.peg.401"/>
<dbReference type="PANTHER" id="PTHR43433">
    <property type="entry name" value="HYDROLASE, ALPHA/BETA FOLD FAMILY PROTEIN"/>
    <property type="match status" value="1"/>
</dbReference>
<evidence type="ECO:0000313" key="8">
    <source>
        <dbReference type="Proteomes" id="UP000255389"/>
    </source>
</evidence>
<reference evidence="6 8" key="2">
    <citation type="submission" date="2018-06" db="EMBL/GenBank/DDBJ databases">
        <authorList>
            <consortium name="Pathogen Informatics"/>
            <person name="Doyle S."/>
        </authorList>
    </citation>
    <scope>NUCLEOTIDE SEQUENCE [LARGE SCALE GENOMIC DNA]</scope>
    <source>
        <strain evidence="6 8">NCTC1542</strain>
    </source>
</reference>
<dbReference type="GeneID" id="93410920"/>
<evidence type="ECO:0000256" key="1">
    <source>
        <dbReference type="ARBA" id="ARBA00022559"/>
    </source>
</evidence>
<dbReference type="InterPro" id="IPR000073">
    <property type="entry name" value="AB_hydrolase_1"/>
</dbReference>
<dbReference type="PANTHER" id="PTHR43433:SF3">
    <property type="entry name" value="NON-HEME CHLOROPEROXIDASE"/>
    <property type="match status" value="1"/>
</dbReference>
<keyword evidence="1 4" id="KW-0575">Peroxidase</keyword>
<dbReference type="STRING" id="1766.XA26_04050"/>
<dbReference type="Pfam" id="PF00561">
    <property type="entry name" value="Abhydrolase_1"/>
    <property type="match status" value="1"/>
</dbReference>
<keyword evidence="4" id="KW-0560">Oxidoreductase</keyword>
<dbReference type="KEGG" id="mft:XA26_04050"/>
<dbReference type="FunFam" id="3.40.50.1820:FF:000205">
    <property type="entry name" value="Non-haem bromoperoxidase BPO-A2"/>
    <property type="match status" value="1"/>
</dbReference>
<organism evidence="4 7">
    <name type="scientific">Mycolicibacterium fortuitum</name>
    <name type="common">Mycobacterium fortuitum</name>
    <dbReference type="NCBI Taxonomy" id="1766"/>
    <lineage>
        <taxon>Bacteria</taxon>
        <taxon>Bacillati</taxon>
        <taxon>Actinomycetota</taxon>
        <taxon>Actinomycetes</taxon>
        <taxon>Mycobacteriales</taxon>
        <taxon>Mycobacteriaceae</taxon>
        <taxon>Mycolicibacterium</taxon>
    </lineage>
</organism>
<dbReference type="Gene3D" id="3.40.50.1820">
    <property type="entry name" value="alpha/beta hydrolase"/>
    <property type="match status" value="1"/>
</dbReference>
<dbReference type="EMBL" id="JAWLVV010000009">
    <property type="protein sequence ID" value="MDV7291087.1"/>
    <property type="molecule type" value="Genomic_DNA"/>
</dbReference>
<keyword evidence="5" id="KW-0378">Hydrolase</keyword>
<dbReference type="EC" id="1.11.1.10" evidence="4 6"/>
<dbReference type="Proteomes" id="UP000255389">
    <property type="component" value="Unassembled WGS sequence"/>
</dbReference>
<accession>A0A0N7H7S9</accession>
<evidence type="ECO:0000313" key="7">
    <source>
        <dbReference type="Proteomes" id="UP000057134"/>
    </source>
</evidence>
<reference evidence="5" key="3">
    <citation type="submission" date="2023-10" db="EMBL/GenBank/DDBJ databases">
        <title>Mycolicibacterium fortuitum clinical isolates causing pulmonary infections in humans.</title>
        <authorList>
            <person name="Mejia-Ponce P.M."/>
            <person name="Zenteno-Cuevas R."/>
            <person name="Licona-Cassani C."/>
        </authorList>
    </citation>
    <scope>NUCLEOTIDE SEQUENCE</scope>
    <source>
        <strain evidence="5">M8</strain>
    </source>
</reference>
<dbReference type="RefSeq" id="WP_003882629.1">
    <property type="nucleotide sequence ID" value="NZ_CP011269.1"/>
</dbReference>
<dbReference type="EMBL" id="CP011269">
    <property type="protein sequence ID" value="ALI24271.1"/>
    <property type="molecule type" value="Genomic_DNA"/>
</dbReference>
<dbReference type="InterPro" id="IPR000639">
    <property type="entry name" value="Epox_hydrolase-like"/>
</dbReference>
<dbReference type="InterPro" id="IPR050471">
    <property type="entry name" value="AB_hydrolase"/>
</dbReference>
<comment type="similarity">
    <text evidence="2">Belongs to the AB hydrolase superfamily. Bacterial non-heme haloperoxidase / perhydrolase family.</text>
</comment>
<proteinExistence type="inferred from homology"/>
<feature type="domain" description="AB hydrolase-1" evidence="3">
    <location>
        <begin position="21"/>
        <end position="256"/>
    </location>
</feature>
<keyword evidence="7" id="KW-1185">Reference proteome</keyword>
<evidence type="ECO:0000259" key="3">
    <source>
        <dbReference type="Pfam" id="PF00561"/>
    </source>
</evidence>
<evidence type="ECO:0000313" key="6">
    <source>
        <dbReference type="EMBL" id="SUA03826.1"/>
    </source>
</evidence>
<dbReference type="Proteomes" id="UP000057134">
    <property type="component" value="Chromosome"/>
</dbReference>
<evidence type="ECO:0000313" key="5">
    <source>
        <dbReference type="EMBL" id="MDV7291087.1"/>
    </source>
</evidence>
<dbReference type="PRINTS" id="PR00111">
    <property type="entry name" value="ABHYDROLASE"/>
</dbReference>
<dbReference type="SUPFAM" id="SSF53474">
    <property type="entry name" value="alpha/beta-Hydrolases"/>
    <property type="match status" value="1"/>
</dbReference>
<dbReference type="Proteomes" id="UP001186041">
    <property type="component" value="Unassembled WGS sequence"/>
</dbReference>
<sequence>MPYFKGSDGAQLYYKDWGTGPAVVFSHGWPLSADAWDVELKLLADNGFRAIAHDRRGHGRSEQTWSGNDMDTYAADLAALINGLGLSDVVVVGHSTGGGEVVRYAARHGAGRVRKVITVGAVPPVMVASAENPEGTPLLVFDDIRARVLDNRSAYWRELAVAFHGFNRDGATVSQGLIDHFWLQGMQAGLASAYDCVTAFSETDLTEDLRALDVPILIAHGDDDQIVPIHDAASKSIELVRYGTLRVYPGAPHGIHGDYQQQLDRDLLDFIRS</sequence>
<gene>
    <name evidence="6" type="primary">cpo_6</name>
    <name evidence="6" type="ORF">NCTC1542_05313</name>
    <name evidence="5" type="ORF">R4485_13005</name>
    <name evidence="4" type="ORF">XA26_04050</name>
</gene>
<evidence type="ECO:0000256" key="2">
    <source>
        <dbReference type="ARBA" id="ARBA00038128"/>
    </source>
</evidence>
<name>A0A0N7H7S9_MYCFO</name>
<dbReference type="EMBL" id="UGQY01000004">
    <property type="protein sequence ID" value="SUA03826.1"/>
    <property type="molecule type" value="Genomic_DNA"/>
</dbReference>
<protein>
    <submittedName>
        <fullName evidence="5 6">Alpha/beta hydrolase</fullName>
    </submittedName>
    <submittedName>
        <fullName evidence="4">Non-heme chloroperoxidase</fullName>
        <ecNumber evidence="4 6">1.11.1.10</ecNumber>
    </submittedName>
</protein>
<dbReference type="PRINTS" id="PR00412">
    <property type="entry name" value="EPOXHYDRLASE"/>
</dbReference>